<reference evidence="1 2" key="1">
    <citation type="journal article" date="2018" name="Sci. Rep.">
        <title>Genomic signatures of local adaptation to the degree of environmental predictability in rotifers.</title>
        <authorList>
            <person name="Franch-Gras L."/>
            <person name="Hahn C."/>
            <person name="Garcia-Roger E.M."/>
            <person name="Carmona M.J."/>
            <person name="Serra M."/>
            <person name="Gomez A."/>
        </authorList>
    </citation>
    <scope>NUCLEOTIDE SEQUENCE [LARGE SCALE GENOMIC DNA]</scope>
    <source>
        <strain evidence="1">HYR1</strain>
    </source>
</reference>
<comment type="caution">
    <text evidence="1">The sequence shown here is derived from an EMBL/GenBank/DDBJ whole genome shotgun (WGS) entry which is preliminary data.</text>
</comment>
<organism evidence="1 2">
    <name type="scientific">Brachionus plicatilis</name>
    <name type="common">Marine rotifer</name>
    <name type="synonym">Brachionus muelleri</name>
    <dbReference type="NCBI Taxonomy" id="10195"/>
    <lineage>
        <taxon>Eukaryota</taxon>
        <taxon>Metazoa</taxon>
        <taxon>Spiralia</taxon>
        <taxon>Gnathifera</taxon>
        <taxon>Rotifera</taxon>
        <taxon>Eurotatoria</taxon>
        <taxon>Monogononta</taxon>
        <taxon>Pseudotrocha</taxon>
        <taxon>Ploima</taxon>
        <taxon>Brachionidae</taxon>
        <taxon>Brachionus</taxon>
    </lineage>
</organism>
<accession>A0A3M7SPW7</accession>
<keyword evidence="2" id="KW-1185">Reference proteome</keyword>
<gene>
    <name evidence="1" type="ORF">BpHYR1_027001</name>
</gene>
<dbReference type="EMBL" id="REGN01001010">
    <property type="protein sequence ID" value="RNA37657.1"/>
    <property type="molecule type" value="Genomic_DNA"/>
</dbReference>
<evidence type="ECO:0000313" key="2">
    <source>
        <dbReference type="Proteomes" id="UP000276133"/>
    </source>
</evidence>
<dbReference type="AlphaFoldDB" id="A0A3M7SPW7"/>
<sequence>MNLAGKALSPSTLEACGGFLGYIGLRHCQMKTFTEEQNYSNKVLTFCRTSLFHSTQKSLGKKRNEMIELKRTNRAQILQFFRINSIPITFYYN</sequence>
<dbReference type="Proteomes" id="UP000276133">
    <property type="component" value="Unassembled WGS sequence"/>
</dbReference>
<protein>
    <submittedName>
        <fullName evidence="1">Uncharacterized protein</fullName>
    </submittedName>
</protein>
<evidence type="ECO:0000313" key="1">
    <source>
        <dbReference type="EMBL" id="RNA37657.1"/>
    </source>
</evidence>
<name>A0A3M7SPW7_BRAPC</name>
<proteinExistence type="predicted"/>